<feature type="signal peptide" evidence="1">
    <location>
        <begin position="1"/>
        <end position="23"/>
    </location>
</feature>
<feature type="chain" id="PRO_5003705874" evidence="1">
    <location>
        <begin position="24"/>
        <end position="78"/>
    </location>
</feature>
<keyword evidence="1" id="KW-0732">Signal</keyword>
<name>I6RU42_SCOSU</name>
<evidence type="ECO:0000256" key="1">
    <source>
        <dbReference type="SAM" id="SignalP"/>
    </source>
</evidence>
<protein>
    <submittedName>
        <fullName evidence="2">Putative K+ channel inhibitor 4</fullName>
    </submittedName>
</protein>
<evidence type="ECO:0000313" key="2">
    <source>
        <dbReference type="EMBL" id="AFM55013.1"/>
    </source>
</evidence>
<proteinExistence type="evidence at transcript level"/>
<accession>I6RU42</accession>
<keyword evidence="2" id="KW-0406">Ion transport</keyword>
<dbReference type="GO" id="GO:0034220">
    <property type="term" value="P:monoatomic ion transmembrane transport"/>
    <property type="evidence" value="ECO:0007669"/>
    <property type="project" value="UniProtKB-KW"/>
</dbReference>
<keyword evidence="2" id="KW-0407">Ion channel</keyword>
<reference evidence="2" key="1">
    <citation type="journal article" date="2012" name="Mol. Cell. Proteomics">
        <title>Chemical punch packed in venoms makes centipedes excellent predators.</title>
        <authorList>
            <person name="Yang S."/>
            <person name="Liu Z."/>
            <person name="Xiao Y."/>
            <person name="Li Y."/>
            <person name="Rong M."/>
            <person name="Liang S."/>
            <person name="Zhang Z."/>
            <person name="Yu H."/>
            <person name="King G.F."/>
            <person name="Lai R."/>
        </authorList>
    </citation>
    <scope>NUCLEOTIDE SEQUENCE</scope>
</reference>
<dbReference type="EMBL" id="JQ757066">
    <property type="protein sequence ID" value="AFM55013.1"/>
    <property type="molecule type" value="mRNA"/>
</dbReference>
<keyword evidence="2" id="KW-0813">Transport</keyword>
<dbReference type="AlphaFoldDB" id="I6RU42"/>
<organism evidence="2">
    <name type="scientific">Scolopendra subspinipes</name>
    <name type="common">Vietnamese centipede</name>
    <dbReference type="NCBI Taxonomy" id="55038"/>
    <lineage>
        <taxon>Eukaryota</taxon>
        <taxon>Metazoa</taxon>
        <taxon>Ecdysozoa</taxon>
        <taxon>Arthropoda</taxon>
        <taxon>Myriapoda</taxon>
        <taxon>Chilopoda</taxon>
        <taxon>Pleurostigmophora</taxon>
        <taxon>Scolopendromorpha</taxon>
        <taxon>Scolopendridae</taxon>
        <taxon>Scolopendra</taxon>
    </lineage>
</organism>
<sequence>MSPKMLVFYALLFVTVFSNTVMGATIDKPIPKPILREAIEEIEVNKRADSHYCKEENCPPGKHCPKVPIACVYGPCCF</sequence>